<evidence type="ECO:0000313" key="2">
    <source>
        <dbReference type="Proteomes" id="UP000028999"/>
    </source>
</evidence>
<evidence type="ECO:0000313" key="1">
    <source>
        <dbReference type="EMBL" id="CDY37296.1"/>
    </source>
</evidence>
<accession>A0A078HHS1</accession>
<dbReference type="PaxDb" id="3708-A0A078HHS1"/>
<name>A0A078HHS1_BRANA</name>
<dbReference type="Proteomes" id="UP000028999">
    <property type="component" value="Unassembled WGS sequence"/>
</dbReference>
<protein>
    <submittedName>
        <fullName evidence="1">BnaA01g25160D protein</fullName>
    </submittedName>
</protein>
<proteinExistence type="predicted"/>
<organism evidence="1 2">
    <name type="scientific">Brassica napus</name>
    <name type="common">Rape</name>
    <dbReference type="NCBI Taxonomy" id="3708"/>
    <lineage>
        <taxon>Eukaryota</taxon>
        <taxon>Viridiplantae</taxon>
        <taxon>Streptophyta</taxon>
        <taxon>Embryophyta</taxon>
        <taxon>Tracheophyta</taxon>
        <taxon>Spermatophyta</taxon>
        <taxon>Magnoliopsida</taxon>
        <taxon>eudicotyledons</taxon>
        <taxon>Gunneridae</taxon>
        <taxon>Pentapetalae</taxon>
        <taxon>rosids</taxon>
        <taxon>malvids</taxon>
        <taxon>Brassicales</taxon>
        <taxon>Brassicaceae</taxon>
        <taxon>Brassiceae</taxon>
        <taxon>Brassica</taxon>
    </lineage>
</organism>
<keyword evidence="2" id="KW-1185">Reference proteome</keyword>
<sequence>MSISRVFFSDLKSSKCSSVVEARLLRFWEARNVQRDLFTSFSDF</sequence>
<dbReference type="EMBL" id="LK032397">
    <property type="protein sequence ID" value="CDY37296.1"/>
    <property type="molecule type" value="Genomic_DNA"/>
</dbReference>
<reference evidence="1 2" key="1">
    <citation type="journal article" date="2014" name="Science">
        <title>Plant genetics. Early allopolyploid evolution in the post-Neolithic Brassica napus oilseed genome.</title>
        <authorList>
            <person name="Chalhoub B."/>
            <person name="Denoeud F."/>
            <person name="Liu S."/>
            <person name="Parkin I.A."/>
            <person name="Tang H."/>
            <person name="Wang X."/>
            <person name="Chiquet J."/>
            <person name="Belcram H."/>
            <person name="Tong C."/>
            <person name="Samans B."/>
            <person name="Correa M."/>
            <person name="Da Silva C."/>
            <person name="Just J."/>
            <person name="Falentin C."/>
            <person name="Koh C.S."/>
            <person name="Le Clainche I."/>
            <person name="Bernard M."/>
            <person name="Bento P."/>
            <person name="Noel B."/>
            <person name="Labadie K."/>
            <person name="Alberti A."/>
            <person name="Charles M."/>
            <person name="Arnaud D."/>
            <person name="Guo H."/>
            <person name="Daviaud C."/>
            <person name="Alamery S."/>
            <person name="Jabbari K."/>
            <person name="Zhao M."/>
            <person name="Edger P.P."/>
            <person name="Chelaifa H."/>
            <person name="Tack D."/>
            <person name="Lassalle G."/>
            <person name="Mestiri I."/>
            <person name="Schnel N."/>
            <person name="Le Paslier M.C."/>
            <person name="Fan G."/>
            <person name="Renault V."/>
            <person name="Bayer P.E."/>
            <person name="Golicz A.A."/>
            <person name="Manoli S."/>
            <person name="Lee T.H."/>
            <person name="Thi V.H."/>
            <person name="Chalabi S."/>
            <person name="Hu Q."/>
            <person name="Fan C."/>
            <person name="Tollenaere R."/>
            <person name="Lu Y."/>
            <person name="Battail C."/>
            <person name="Shen J."/>
            <person name="Sidebottom C.H."/>
            <person name="Wang X."/>
            <person name="Canaguier A."/>
            <person name="Chauveau A."/>
            <person name="Berard A."/>
            <person name="Deniot G."/>
            <person name="Guan M."/>
            <person name="Liu Z."/>
            <person name="Sun F."/>
            <person name="Lim Y.P."/>
            <person name="Lyons E."/>
            <person name="Town C.D."/>
            <person name="Bancroft I."/>
            <person name="Wang X."/>
            <person name="Meng J."/>
            <person name="Ma J."/>
            <person name="Pires J.C."/>
            <person name="King G.J."/>
            <person name="Brunel D."/>
            <person name="Delourme R."/>
            <person name="Renard M."/>
            <person name="Aury J.M."/>
            <person name="Adams K.L."/>
            <person name="Batley J."/>
            <person name="Snowdon R.J."/>
            <person name="Tost J."/>
            <person name="Edwards D."/>
            <person name="Zhou Y."/>
            <person name="Hua W."/>
            <person name="Sharpe A.G."/>
            <person name="Paterson A.H."/>
            <person name="Guan C."/>
            <person name="Wincker P."/>
        </authorList>
    </citation>
    <scope>NUCLEOTIDE SEQUENCE [LARGE SCALE GENOMIC DNA]</scope>
    <source>
        <strain evidence="2">cv. Darmor-bzh</strain>
    </source>
</reference>
<dbReference type="Gramene" id="CDY37296">
    <property type="protein sequence ID" value="CDY37296"/>
    <property type="gene ID" value="GSBRNA2T00063817001"/>
</dbReference>
<dbReference type="AlphaFoldDB" id="A0A078HHS1"/>
<gene>
    <name evidence="1" type="primary">BnaA01g25160D</name>
    <name evidence="1" type="ORF">GSBRNA2T00063817001</name>
</gene>